<dbReference type="EnsemblMetazoa" id="PPA34824.1">
    <property type="protein sequence ID" value="PPA34824.1"/>
    <property type="gene ID" value="WBGene00273193"/>
</dbReference>
<accession>A0A8R1YT45</accession>
<accession>A0A2A6C9B0</accession>
<feature type="compositionally biased region" description="Basic and acidic residues" evidence="1">
    <location>
        <begin position="1"/>
        <end position="30"/>
    </location>
</feature>
<evidence type="ECO:0000313" key="2">
    <source>
        <dbReference type="EnsemblMetazoa" id="PPA34824.1"/>
    </source>
</evidence>
<evidence type="ECO:0000313" key="3">
    <source>
        <dbReference type="Proteomes" id="UP000005239"/>
    </source>
</evidence>
<gene>
    <name evidence="2" type="primary">WBGene00273193</name>
</gene>
<feature type="region of interest" description="Disordered" evidence="1">
    <location>
        <begin position="1"/>
        <end position="39"/>
    </location>
</feature>
<organism evidence="2 3">
    <name type="scientific">Pristionchus pacificus</name>
    <name type="common">Parasitic nematode worm</name>
    <dbReference type="NCBI Taxonomy" id="54126"/>
    <lineage>
        <taxon>Eukaryota</taxon>
        <taxon>Metazoa</taxon>
        <taxon>Ecdysozoa</taxon>
        <taxon>Nematoda</taxon>
        <taxon>Chromadorea</taxon>
        <taxon>Rhabditida</taxon>
        <taxon>Rhabditina</taxon>
        <taxon>Diplogasteromorpha</taxon>
        <taxon>Diplogasteroidea</taxon>
        <taxon>Neodiplogasteridae</taxon>
        <taxon>Pristionchus</taxon>
    </lineage>
</organism>
<evidence type="ECO:0000256" key="1">
    <source>
        <dbReference type="SAM" id="MobiDB-lite"/>
    </source>
</evidence>
<sequence length="105" mass="11358">MQILKKDERELPSLKKDENPSSRIEGEKRCSMPIKGKGNKGLKRLELARADTRTGSNQTVVVAIYLGVRPRSIPVAVGGPACQPPLGHAATRPSGRREAPYAAID</sequence>
<name>A0A2A6C9B0_PRIPA</name>
<protein>
    <submittedName>
        <fullName evidence="2">Uncharacterized protein</fullName>
    </submittedName>
</protein>
<proteinExistence type="predicted"/>
<reference evidence="3" key="1">
    <citation type="journal article" date="2008" name="Nat. Genet.">
        <title>The Pristionchus pacificus genome provides a unique perspective on nematode lifestyle and parasitism.</title>
        <authorList>
            <person name="Dieterich C."/>
            <person name="Clifton S.W."/>
            <person name="Schuster L.N."/>
            <person name="Chinwalla A."/>
            <person name="Delehaunty K."/>
            <person name="Dinkelacker I."/>
            <person name="Fulton L."/>
            <person name="Fulton R."/>
            <person name="Godfrey J."/>
            <person name="Minx P."/>
            <person name="Mitreva M."/>
            <person name="Roeseler W."/>
            <person name="Tian H."/>
            <person name="Witte H."/>
            <person name="Yang S.P."/>
            <person name="Wilson R.K."/>
            <person name="Sommer R.J."/>
        </authorList>
    </citation>
    <scope>NUCLEOTIDE SEQUENCE [LARGE SCALE GENOMIC DNA]</scope>
    <source>
        <strain evidence="3">PS312</strain>
    </source>
</reference>
<keyword evidence="3" id="KW-1185">Reference proteome</keyword>
<dbReference type="Proteomes" id="UP000005239">
    <property type="component" value="Unassembled WGS sequence"/>
</dbReference>
<feature type="region of interest" description="Disordered" evidence="1">
    <location>
        <begin position="83"/>
        <end position="105"/>
    </location>
</feature>
<dbReference type="AlphaFoldDB" id="A0A2A6C9B0"/>
<reference evidence="2" key="2">
    <citation type="submission" date="2022-06" db="UniProtKB">
        <authorList>
            <consortium name="EnsemblMetazoa"/>
        </authorList>
    </citation>
    <scope>IDENTIFICATION</scope>
    <source>
        <strain evidence="2">PS312</strain>
    </source>
</reference>